<dbReference type="Gene3D" id="3.40.80.10">
    <property type="entry name" value="Peptidoglycan recognition protein-like"/>
    <property type="match status" value="1"/>
</dbReference>
<dbReference type="InterPro" id="IPR036365">
    <property type="entry name" value="PGBD-like_sf"/>
</dbReference>
<dbReference type="InterPro" id="IPR002477">
    <property type="entry name" value="Peptidoglycan-bd-like"/>
</dbReference>
<dbReference type="AlphaFoldDB" id="A0A895XT18"/>
<dbReference type="Proteomes" id="UP000662939">
    <property type="component" value="Chromosome"/>
</dbReference>
<protein>
    <submittedName>
        <fullName evidence="4">N-acetylmuramoyl-L-alanine amidase</fullName>
    </submittedName>
</protein>
<dbReference type="PANTHER" id="PTHR11022">
    <property type="entry name" value="PEPTIDOGLYCAN RECOGNITION PROTEIN"/>
    <property type="match status" value="1"/>
</dbReference>
<name>A0A895XT18_9ACTN</name>
<gene>
    <name evidence="4" type="ORF">JQS30_06035</name>
</gene>
<dbReference type="Gene3D" id="1.10.101.10">
    <property type="entry name" value="PGBD-like superfamily/PGBD"/>
    <property type="match status" value="1"/>
</dbReference>
<dbReference type="Pfam" id="PF01471">
    <property type="entry name" value="PG_binding_1"/>
    <property type="match status" value="1"/>
</dbReference>
<dbReference type="GO" id="GO:0008745">
    <property type="term" value="F:N-acetylmuramoyl-L-alanine amidase activity"/>
    <property type="evidence" value="ECO:0007669"/>
    <property type="project" value="InterPro"/>
</dbReference>
<dbReference type="SUPFAM" id="SSF47090">
    <property type="entry name" value="PGBD-like"/>
    <property type="match status" value="1"/>
</dbReference>
<reference evidence="4" key="1">
    <citation type="submission" date="2021-02" db="EMBL/GenBank/DDBJ databases">
        <title>Natronoglycomyces albus gen. nov., sp. nov, a haloalkaliphilic actinobacterium from a soda solonchak soil.</title>
        <authorList>
            <person name="Sorokin D.Y."/>
            <person name="Khijniak T.V."/>
            <person name="Zakharycheva A.P."/>
            <person name="Boueva O.V."/>
            <person name="Ariskina E.V."/>
            <person name="Hahnke R.L."/>
            <person name="Bunk B."/>
            <person name="Sproer C."/>
            <person name="Schumann P."/>
            <person name="Evtushenko L.I."/>
            <person name="Kublanov I.V."/>
        </authorList>
    </citation>
    <scope>NUCLEOTIDE SEQUENCE</scope>
    <source>
        <strain evidence="4">DSM 106290</strain>
    </source>
</reference>
<dbReference type="CDD" id="cd06583">
    <property type="entry name" value="PGRP"/>
    <property type="match status" value="1"/>
</dbReference>
<organism evidence="4 5">
    <name type="scientific">Natronoglycomyces albus</name>
    <dbReference type="NCBI Taxonomy" id="2811108"/>
    <lineage>
        <taxon>Bacteria</taxon>
        <taxon>Bacillati</taxon>
        <taxon>Actinomycetota</taxon>
        <taxon>Actinomycetes</taxon>
        <taxon>Glycomycetales</taxon>
        <taxon>Glycomycetaceae</taxon>
        <taxon>Natronoglycomyces</taxon>
    </lineage>
</organism>
<dbReference type="GO" id="GO:0009253">
    <property type="term" value="P:peptidoglycan catabolic process"/>
    <property type="evidence" value="ECO:0007669"/>
    <property type="project" value="InterPro"/>
</dbReference>
<dbReference type="RefSeq" id="WP_213172470.1">
    <property type="nucleotide sequence ID" value="NZ_CP070496.1"/>
</dbReference>
<comment type="similarity">
    <text evidence="1">Belongs to the N-acetylmuramoyl-L-alanine amidase 2 family.</text>
</comment>
<dbReference type="Pfam" id="PF01510">
    <property type="entry name" value="Amidase_2"/>
    <property type="match status" value="1"/>
</dbReference>
<dbReference type="InterPro" id="IPR002502">
    <property type="entry name" value="Amidase_domain"/>
</dbReference>
<keyword evidence="5" id="KW-1185">Reference proteome</keyword>
<dbReference type="SMART" id="SM00701">
    <property type="entry name" value="PGRP"/>
    <property type="match status" value="1"/>
</dbReference>
<evidence type="ECO:0000256" key="1">
    <source>
        <dbReference type="ARBA" id="ARBA00007553"/>
    </source>
</evidence>
<sequence length="261" mass="27740">MSRSGWNARAPINSTSVPLSDRTGITVHHSATPPSATPRSIQDHHMDTDHLAPGRAWDIGYNYLIDQHGKIYEGRGLNTVGAHAPGGNTQTIGICVIGDYHSSLPTHEARVSLLALIFHISGAAGEYFIFYGHTNWISTACPGNALYNFLRLLFDGMGLPGRIPPGHDHGNGGDPFANWMEQLIMSLPTLQQGSTGAGVRRVQGLCVAHGGTARHEIESTGGIDGHFGPGTDRAVRAVQSDGAPTVDGIVGRITWTKLITG</sequence>
<dbReference type="InterPro" id="IPR015510">
    <property type="entry name" value="PGRP"/>
</dbReference>
<evidence type="ECO:0000313" key="4">
    <source>
        <dbReference type="EMBL" id="QSB06459.1"/>
    </source>
</evidence>
<feature type="domain" description="Peptidoglycan recognition protein family" evidence="3">
    <location>
        <begin position="1"/>
        <end position="137"/>
    </location>
</feature>
<dbReference type="KEGG" id="nav:JQS30_06035"/>
<dbReference type="PANTHER" id="PTHR11022:SF41">
    <property type="entry name" value="PEPTIDOGLYCAN-RECOGNITION PROTEIN LC-RELATED"/>
    <property type="match status" value="1"/>
</dbReference>
<dbReference type="InterPro" id="IPR006619">
    <property type="entry name" value="PGRP_domain_met/bac"/>
</dbReference>
<dbReference type="InterPro" id="IPR036505">
    <property type="entry name" value="Amidase/PGRP_sf"/>
</dbReference>
<dbReference type="InterPro" id="IPR036366">
    <property type="entry name" value="PGBDSf"/>
</dbReference>
<dbReference type="SUPFAM" id="SSF55846">
    <property type="entry name" value="N-acetylmuramoyl-L-alanine amidase-like"/>
    <property type="match status" value="1"/>
</dbReference>
<dbReference type="GO" id="GO:0008270">
    <property type="term" value="F:zinc ion binding"/>
    <property type="evidence" value="ECO:0007669"/>
    <property type="project" value="InterPro"/>
</dbReference>
<evidence type="ECO:0000259" key="3">
    <source>
        <dbReference type="SMART" id="SM00701"/>
    </source>
</evidence>
<evidence type="ECO:0000256" key="2">
    <source>
        <dbReference type="SAM" id="MobiDB-lite"/>
    </source>
</evidence>
<accession>A0A895XT18</accession>
<dbReference type="EMBL" id="CP070496">
    <property type="protein sequence ID" value="QSB06459.1"/>
    <property type="molecule type" value="Genomic_DNA"/>
</dbReference>
<feature type="region of interest" description="Disordered" evidence="2">
    <location>
        <begin position="1"/>
        <end position="47"/>
    </location>
</feature>
<proteinExistence type="inferred from homology"/>
<evidence type="ECO:0000313" key="5">
    <source>
        <dbReference type="Proteomes" id="UP000662939"/>
    </source>
</evidence>